<dbReference type="GO" id="GO:0099402">
    <property type="term" value="P:plant organ development"/>
    <property type="evidence" value="ECO:0007669"/>
    <property type="project" value="UniProtKB-ARBA"/>
</dbReference>
<comment type="similarity">
    <text evidence="2 5">Belongs to the GRF family.</text>
</comment>
<dbReference type="InterPro" id="IPR014977">
    <property type="entry name" value="WRC_dom"/>
</dbReference>
<feature type="region of interest" description="Disordered" evidence="6">
    <location>
        <begin position="479"/>
        <end position="511"/>
    </location>
</feature>
<feature type="region of interest" description="Disordered" evidence="6">
    <location>
        <begin position="152"/>
        <end position="189"/>
    </location>
</feature>
<evidence type="ECO:0000313" key="9">
    <source>
        <dbReference type="Proteomes" id="UP000504604"/>
    </source>
</evidence>
<dbReference type="PANTHER" id="PTHR31602:SF3">
    <property type="entry name" value="GROWTH-REGULATING FACTOR 8"/>
    <property type="match status" value="1"/>
</dbReference>
<evidence type="ECO:0000256" key="1">
    <source>
        <dbReference type="ARBA" id="ARBA00004123"/>
    </source>
</evidence>
<comment type="function">
    <text evidence="5">Transcription activator.</text>
</comment>
<evidence type="ECO:0000256" key="5">
    <source>
        <dbReference type="RuleBase" id="RU367127"/>
    </source>
</evidence>
<proteinExistence type="inferred from homology"/>
<feature type="region of interest" description="Disordered" evidence="6">
    <location>
        <begin position="208"/>
        <end position="260"/>
    </location>
</feature>
<dbReference type="GeneID" id="105156057"/>
<dbReference type="InterPro" id="IPR014978">
    <property type="entry name" value="Gln-Leu-Gln_QLQ"/>
</dbReference>
<evidence type="ECO:0000256" key="4">
    <source>
        <dbReference type="PROSITE-ProRule" id="PRU01002"/>
    </source>
</evidence>
<feature type="compositionally biased region" description="Low complexity" evidence="6">
    <location>
        <begin position="152"/>
        <end position="165"/>
    </location>
</feature>
<protein>
    <recommendedName>
        <fullName evidence="5">Growth-regulating factor</fullName>
    </recommendedName>
</protein>
<dbReference type="SMART" id="SM00951">
    <property type="entry name" value="QLQ"/>
    <property type="match status" value="1"/>
</dbReference>
<feature type="domain" description="WRC" evidence="8">
    <location>
        <begin position="180"/>
        <end position="224"/>
    </location>
</feature>
<dbReference type="Pfam" id="PF08880">
    <property type="entry name" value="QLQ"/>
    <property type="match status" value="1"/>
</dbReference>
<feature type="short sequence motif" description="Bipartite nuclear localization signal" evidence="4">
    <location>
        <begin position="185"/>
        <end position="195"/>
    </location>
</feature>
<evidence type="ECO:0000313" key="10">
    <source>
        <dbReference type="RefSeq" id="XP_011070391.1"/>
    </source>
</evidence>
<feature type="domain" description="QLQ" evidence="7">
    <location>
        <begin position="119"/>
        <end position="154"/>
    </location>
</feature>
<dbReference type="PANTHER" id="PTHR31602">
    <property type="entry name" value="GROWTH-REGULATING FACTOR 5"/>
    <property type="match status" value="1"/>
</dbReference>
<dbReference type="Proteomes" id="UP000504604">
    <property type="component" value="Linkage group LG2"/>
</dbReference>
<dbReference type="PROSITE" id="PS51667">
    <property type="entry name" value="WRC"/>
    <property type="match status" value="1"/>
</dbReference>
<evidence type="ECO:0000259" key="7">
    <source>
        <dbReference type="PROSITE" id="PS51666"/>
    </source>
</evidence>
<evidence type="ECO:0000259" key="8">
    <source>
        <dbReference type="PROSITE" id="PS51667"/>
    </source>
</evidence>
<dbReference type="GO" id="GO:0006355">
    <property type="term" value="P:regulation of DNA-templated transcription"/>
    <property type="evidence" value="ECO:0007669"/>
    <property type="project" value="InterPro"/>
</dbReference>
<dbReference type="OrthoDB" id="841551at2759"/>
<sequence length="520" mass="55909">MRNGSERKSSSPSMLDCDVGLGLKMQLPPSESYSCKKGMALNLCDYQRQLACSRRNANLTSYAGDGGGSGGPTFGNAGNQVACFGDLYGAADTLSLPRISHSTALGASGGSMAVSGKALFTASQWQELERQKVIHKYIMASIPVPPQLLLPTSSTSSPLPSLSQSNTSGLDLRFSSNGSDPEPWRCKRTDGKKWRCSRDVAPDQKYCERHAHKSRPRSRKHVEVSAHNPSSQQQPLILPATSTTTPPLTQPLQTSTPQFPTMASTASFDKTRCVEWFMRGGSSSSSRDTVPVSTCNQQQQQQWQQLIQTSSSSSSSSRLELNRDNTDHAKNVSLYQYEGNKQGFMSLNHYIPDTISLQRLEHHQHQQHQLSSSFLDSKMGSLQESCLSLNTDQGAQTTTRHFIDALSKKFSPSALSLSMSGGNGADGDNENSDLGNVGMMMNSDRDSDGVLKSQWLSSASWMNSPPGGPLGEALCLGNASGTRAGGSNLPSPHGYSNSNTNSSCSKSSCEDGSHALNFIG</sequence>
<feature type="short sequence motif" description="Bipartite nuclear localization signal" evidence="4">
    <location>
        <begin position="213"/>
        <end position="220"/>
    </location>
</feature>
<dbReference type="GO" id="GO:0006351">
    <property type="term" value="P:DNA-templated transcription"/>
    <property type="evidence" value="ECO:0007669"/>
    <property type="project" value="UniProtKB-UniRule"/>
</dbReference>
<dbReference type="GO" id="GO:0005524">
    <property type="term" value="F:ATP binding"/>
    <property type="evidence" value="ECO:0007669"/>
    <property type="project" value="UniProtKB-UniRule"/>
</dbReference>
<dbReference type="GO" id="GO:0005634">
    <property type="term" value="C:nucleus"/>
    <property type="evidence" value="ECO:0007669"/>
    <property type="project" value="UniProtKB-SubCell"/>
</dbReference>
<feature type="compositionally biased region" description="Low complexity" evidence="6">
    <location>
        <begin position="297"/>
        <end position="317"/>
    </location>
</feature>
<dbReference type="PROSITE" id="PS51666">
    <property type="entry name" value="QLQ"/>
    <property type="match status" value="1"/>
</dbReference>
<dbReference type="AlphaFoldDB" id="A0A6I9ST60"/>
<feature type="compositionally biased region" description="Low complexity" evidence="6">
    <location>
        <begin position="496"/>
        <end position="507"/>
    </location>
</feature>
<dbReference type="InterPro" id="IPR031137">
    <property type="entry name" value="GRF"/>
</dbReference>
<feature type="compositionally biased region" description="Polar residues" evidence="6">
    <location>
        <begin position="166"/>
        <end position="179"/>
    </location>
</feature>
<keyword evidence="9" id="KW-1185">Reference proteome</keyword>
<evidence type="ECO:0000256" key="6">
    <source>
        <dbReference type="SAM" id="MobiDB-lite"/>
    </source>
</evidence>
<evidence type="ECO:0000256" key="3">
    <source>
        <dbReference type="ARBA" id="ARBA00023242"/>
    </source>
</evidence>
<dbReference type="RefSeq" id="XP_011070391.1">
    <property type="nucleotide sequence ID" value="XM_011072089.2"/>
</dbReference>
<gene>
    <name evidence="10" type="primary">LOC105156057</name>
</gene>
<keyword evidence="5" id="KW-0804">Transcription</keyword>
<comment type="subcellular location">
    <subcellularLocation>
        <location evidence="1 4 5">Nucleus</location>
    </subcellularLocation>
</comment>
<feature type="region of interest" description="Disordered" evidence="6">
    <location>
        <begin position="280"/>
        <end position="325"/>
    </location>
</feature>
<evidence type="ECO:0000256" key="2">
    <source>
        <dbReference type="ARBA" id="ARBA00008122"/>
    </source>
</evidence>
<feature type="compositionally biased region" description="Basic residues" evidence="6">
    <location>
        <begin position="210"/>
        <end position="220"/>
    </location>
</feature>
<keyword evidence="5" id="KW-0805">Transcription regulation</keyword>
<feature type="compositionally biased region" description="Low complexity" evidence="6">
    <location>
        <begin position="235"/>
        <end position="260"/>
    </location>
</feature>
<accession>A0A6I9ST60</accession>
<dbReference type="Gramene" id="SIN_1021152.t">
    <property type="protein sequence ID" value="SIN_1021152.t"/>
    <property type="gene ID" value="SIN_1021152"/>
</dbReference>
<keyword evidence="3 4" id="KW-0539">Nucleus</keyword>
<dbReference type="KEGG" id="sind:105156057"/>
<keyword evidence="5" id="KW-0010">Activator</keyword>
<reference evidence="10" key="1">
    <citation type="submission" date="2025-08" db="UniProtKB">
        <authorList>
            <consortium name="RefSeq"/>
        </authorList>
    </citation>
    <scope>IDENTIFICATION</scope>
</reference>
<dbReference type="InParanoid" id="A0A6I9ST60"/>
<dbReference type="Pfam" id="PF08879">
    <property type="entry name" value="WRC"/>
    <property type="match status" value="1"/>
</dbReference>
<comment type="domain">
    <text evidence="5">The QLQ domain and WRC domain may be involved in protein-protein interaction and DNA-binding, respectively.</text>
</comment>
<organism evidence="9 10">
    <name type="scientific">Sesamum indicum</name>
    <name type="common">Oriental sesame</name>
    <name type="synonym">Sesamum orientale</name>
    <dbReference type="NCBI Taxonomy" id="4182"/>
    <lineage>
        <taxon>Eukaryota</taxon>
        <taxon>Viridiplantae</taxon>
        <taxon>Streptophyta</taxon>
        <taxon>Embryophyta</taxon>
        <taxon>Tracheophyta</taxon>
        <taxon>Spermatophyta</taxon>
        <taxon>Magnoliopsida</taxon>
        <taxon>eudicotyledons</taxon>
        <taxon>Gunneridae</taxon>
        <taxon>Pentapetalae</taxon>
        <taxon>asterids</taxon>
        <taxon>lamiids</taxon>
        <taxon>Lamiales</taxon>
        <taxon>Pedaliaceae</taxon>
        <taxon>Sesamum</taxon>
    </lineage>
</organism>
<name>A0A6I9ST60_SESIN</name>